<evidence type="ECO:0000256" key="9">
    <source>
        <dbReference type="ARBA" id="ARBA00043990"/>
    </source>
</evidence>
<evidence type="ECO:0000256" key="15">
    <source>
        <dbReference type="ARBA" id="ARBA00048994"/>
    </source>
</evidence>
<comment type="cofactor">
    <cofactor evidence="1">
        <name>Mn(2+)</name>
        <dbReference type="ChEBI" id="CHEBI:29035"/>
    </cofactor>
</comment>
<comment type="similarity">
    <text evidence="9">Belongs to the peptidase M24B family. Eukaryotic-type prolidase subfamily.</text>
</comment>
<evidence type="ECO:0000256" key="1">
    <source>
        <dbReference type="ARBA" id="ARBA00001936"/>
    </source>
</evidence>
<dbReference type="Gene3D" id="3.90.230.10">
    <property type="entry name" value="Creatinase/methionine aminopeptidase superfamily"/>
    <property type="match status" value="1"/>
</dbReference>
<dbReference type="SUPFAM" id="SSF53092">
    <property type="entry name" value="Creatinase/prolidase N-terminal domain"/>
    <property type="match status" value="1"/>
</dbReference>
<dbReference type="GO" id="GO:0006508">
    <property type="term" value="P:proteolysis"/>
    <property type="evidence" value="ECO:0007669"/>
    <property type="project" value="UniProtKB-KW"/>
</dbReference>
<dbReference type="InterPro" id="IPR036005">
    <property type="entry name" value="Creatinase/aminopeptidase-like"/>
</dbReference>
<evidence type="ECO:0000259" key="17">
    <source>
        <dbReference type="SMART" id="SM01011"/>
    </source>
</evidence>
<dbReference type="GO" id="GO:0030145">
    <property type="term" value="F:manganese ion binding"/>
    <property type="evidence" value="ECO:0007669"/>
    <property type="project" value="InterPro"/>
</dbReference>
<dbReference type="Pfam" id="PF00557">
    <property type="entry name" value="Peptidase_M24"/>
    <property type="match status" value="1"/>
</dbReference>
<evidence type="ECO:0000313" key="18">
    <source>
        <dbReference type="EMBL" id="CDW86992.1"/>
    </source>
</evidence>
<evidence type="ECO:0000256" key="8">
    <source>
        <dbReference type="ARBA" id="ARBA00023211"/>
    </source>
</evidence>
<reference evidence="18 19" key="1">
    <citation type="submission" date="2014-06" db="EMBL/GenBank/DDBJ databases">
        <authorList>
            <person name="Swart Estienne"/>
        </authorList>
    </citation>
    <scope>NUCLEOTIDE SEQUENCE [LARGE SCALE GENOMIC DNA]</scope>
    <source>
        <strain evidence="18 19">130c</strain>
    </source>
</reference>
<dbReference type="InterPro" id="IPR007865">
    <property type="entry name" value="Aminopep_P_N"/>
</dbReference>
<keyword evidence="5" id="KW-0378">Hydrolase</keyword>
<keyword evidence="6" id="KW-0224">Dipeptidase</keyword>
<comment type="catalytic activity">
    <reaction evidence="15">
        <text>Xaa-L-Pro dipeptide + H2O = an L-alpha-amino acid + L-proline</text>
        <dbReference type="Rhea" id="RHEA:76407"/>
        <dbReference type="ChEBI" id="CHEBI:15377"/>
        <dbReference type="ChEBI" id="CHEBI:59869"/>
        <dbReference type="ChEBI" id="CHEBI:60039"/>
        <dbReference type="ChEBI" id="CHEBI:195196"/>
        <dbReference type="EC" id="3.4.13.9"/>
    </reaction>
</comment>
<dbReference type="PANTHER" id="PTHR48480:SF2">
    <property type="entry name" value="PEPTIDASE D"/>
    <property type="match status" value="1"/>
</dbReference>
<evidence type="ECO:0000256" key="13">
    <source>
        <dbReference type="ARBA" id="ARBA00044284"/>
    </source>
</evidence>
<evidence type="ECO:0000256" key="4">
    <source>
        <dbReference type="ARBA" id="ARBA00022723"/>
    </source>
</evidence>
<evidence type="ECO:0000256" key="7">
    <source>
        <dbReference type="ARBA" id="ARBA00023049"/>
    </source>
</evidence>
<dbReference type="EC" id="3.4.13.9" evidence="10"/>
<dbReference type="Gene3D" id="3.40.350.10">
    <property type="entry name" value="Creatinase/prolidase N-terminal domain"/>
    <property type="match status" value="1"/>
</dbReference>
<evidence type="ECO:0000256" key="11">
    <source>
        <dbReference type="ARBA" id="ARBA00044141"/>
    </source>
</evidence>
<evidence type="ECO:0000256" key="14">
    <source>
        <dbReference type="ARBA" id="ARBA00044351"/>
    </source>
</evidence>
<name>A0A078B0W2_STYLE</name>
<accession>A0A078B0W2</accession>
<evidence type="ECO:0000256" key="6">
    <source>
        <dbReference type="ARBA" id="ARBA00022997"/>
    </source>
</evidence>
<evidence type="ECO:0000256" key="10">
    <source>
        <dbReference type="ARBA" id="ARBA00044051"/>
    </source>
</evidence>
<organism evidence="18 19">
    <name type="scientific">Stylonychia lemnae</name>
    <name type="common">Ciliate</name>
    <dbReference type="NCBI Taxonomy" id="5949"/>
    <lineage>
        <taxon>Eukaryota</taxon>
        <taxon>Sar</taxon>
        <taxon>Alveolata</taxon>
        <taxon>Ciliophora</taxon>
        <taxon>Intramacronucleata</taxon>
        <taxon>Spirotrichea</taxon>
        <taxon>Stichotrichia</taxon>
        <taxon>Sporadotrichida</taxon>
        <taxon>Oxytrichidae</taxon>
        <taxon>Stylonychinae</taxon>
        <taxon>Stylonychia</taxon>
    </lineage>
</organism>
<dbReference type="GO" id="GO:0102009">
    <property type="term" value="F:proline dipeptidase activity"/>
    <property type="evidence" value="ECO:0007669"/>
    <property type="project" value="UniProtKB-EC"/>
</dbReference>
<dbReference type="SUPFAM" id="SSF55920">
    <property type="entry name" value="Creatinase/aminopeptidase"/>
    <property type="match status" value="1"/>
</dbReference>
<sequence>MVETSSVAKDFPYFESLPNSLFQDNRARFIKNVKAKLGESLAPNGVALFKGYTEILKYNSDCPYPFVQEGNFYYLFGVNLPDCYGIIDFKNEEATLFIPKLENIYKIWMTVPTVEFCEKRFDIKTRYIEDLPSYLAEKSPEKIYINSGINTDSGVANLLPEEKHYLGYGLDKDSIYNILADTRVYKSEAEIDALRWATVITVEGHVQFMRKCKPGMRESQIETLFKSYCEYNYYCDRISPYIAICGCGNGAATLHYNDNDKILKDGETILCDLAHAVHHYTSDITSSFPVNGKFTQKQREIYEIVLKASREVQSIMKPGASWVDMHLLAERIILTGLRDLGLVSGDIEEMIEGRVGYIFMPHGLGHLIGVEVHEVGGYLEGITPERRQGPGLKNLRTARVLDNGITITVEPGLYFRDFLLDGEFGDDLKIDIKYLNREKIREYQQEISGVRIEDVVLVTQDGIENFSSGLPRTVEEIEACMRGEEWRK</sequence>
<dbReference type="CDD" id="cd01087">
    <property type="entry name" value="Prolidase"/>
    <property type="match status" value="1"/>
</dbReference>
<keyword evidence="7" id="KW-0482">Metalloprotease</keyword>
<feature type="domain" description="Aminopeptidase P N-terminal" evidence="17">
    <location>
        <begin position="17"/>
        <end position="154"/>
    </location>
</feature>
<dbReference type="EMBL" id="CCKQ01015192">
    <property type="protein sequence ID" value="CDW86992.1"/>
    <property type="molecule type" value="Genomic_DNA"/>
</dbReference>
<dbReference type="Proteomes" id="UP000039865">
    <property type="component" value="Unassembled WGS sequence"/>
</dbReference>
<dbReference type="GO" id="GO:0070006">
    <property type="term" value="F:metalloaminopeptidase activity"/>
    <property type="evidence" value="ECO:0007669"/>
    <property type="project" value="InterPro"/>
</dbReference>
<gene>
    <name evidence="18" type="primary">Contig5957.g6379</name>
    <name evidence="18" type="ORF">STYLEM_16094</name>
</gene>
<dbReference type="PROSITE" id="PS00491">
    <property type="entry name" value="PROLINE_PEPTIDASE"/>
    <property type="match status" value="1"/>
</dbReference>
<evidence type="ECO:0000313" key="19">
    <source>
        <dbReference type="Proteomes" id="UP000039865"/>
    </source>
</evidence>
<dbReference type="InterPro" id="IPR052433">
    <property type="entry name" value="X-Pro_dipept-like"/>
</dbReference>
<protein>
    <recommendedName>
        <fullName evidence="11">Xaa-Pro dipeptidase</fullName>
        <ecNumber evidence="10">3.4.13.9</ecNumber>
    </recommendedName>
    <alternativeName>
        <fullName evidence="14">Imidodipeptidase</fullName>
    </alternativeName>
    <alternativeName>
        <fullName evidence="12">Peptidase D</fullName>
    </alternativeName>
    <alternativeName>
        <fullName evidence="13">Proline dipeptidase</fullName>
    </alternativeName>
</protein>
<dbReference type="PANTHER" id="PTHR48480">
    <property type="match status" value="1"/>
</dbReference>
<dbReference type="InterPro" id="IPR000994">
    <property type="entry name" value="Pept_M24"/>
</dbReference>
<evidence type="ECO:0000256" key="3">
    <source>
        <dbReference type="ARBA" id="ARBA00022670"/>
    </source>
</evidence>
<dbReference type="Pfam" id="PF05195">
    <property type="entry name" value="AMP_N"/>
    <property type="match status" value="1"/>
</dbReference>
<proteinExistence type="inferred from homology"/>
<keyword evidence="8" id="KW-0464">Manganese</keyword>
<dbReference type="AlphaFoldDB" id="A0A078B0W2"/>
<keyword evidence="4 16" id="KW-0479">Metal-binding</keyword>
<dbReference type="OMA" id="DAHALFF"/>
<dbReference type="InterPro" id="IPR029149">
    <property type="entry name" value="Creatin/AminoP/Spt16_N"/>
</dbReference>
<dbReference type="InterPro" id="IPR001131">
    <property type="entry name" value="Peptidase_M24B_aminopep-P_CS"/>
</dbReference>
<keyword evidence="19" id="KW-1185">Reference proteome</keyword>
<dbReference type="InParanoid" id="A0A078B0W2"/>
<dbReference type="SMART" id="SM01011">
    <property type="entry name" value="AMP_N"/>
    <property type="match status" value="1"/>
</dbReference>
<dbReference type="OrthoDB" id="10261878at2759"/>
<evidence type="ECO:0000256" key="12">
    <source>
        <dbReference type="ARBA" id="ARBA00044252"/>
    </source>
</evidence>
<keyword evidence="3" id="KW-0645">Protease</keyword>
<evidence type="ECO:0000256" key="16">
    <source>
        <dbReference type="RuleBase" id="RU000590"/>
    </source>
</evidence>
<comment type="subunit">
    <text evidence="2">Homodimer.</text>
</comment>
<evidence type="ECO:0000256" key="5">
    <source>
        <dbReference type="ARBA" id="ARBA00022801"/>
    </source>
</evidence>
<evidence type="ECO:0000256" key="2">
    <source>
        <dbReference type="ARBA" id="ARBA00011738"/>
    </source>
</evidence>